<name>A0A4Q8LHA1_9GAMM</name>
<dbReference type="AlphaFoldDB" id="A0A4Q8LHA1"/>
<reference evidence="2 3" key="1">
    <citation type="submission" date="2019-02" db="EMBL/GenBank/DDBJ databases">
        <title>WGS of Pseudoxanthomonas species novum from clinical isolates.</title>
        <authorList>
            <person name="Bernier A.-M."/>
            <person name="Bernard K."/>
            <person name="Vachon A."/>
        </authorList>
    </citation>
    <scope>NUCLEOTIDE SEQUENCE [LARGE SCALE GENOMIC DNA]</scope>
    <source>
        <strain evidence="2 3">NML171200</strain>
    </source>
</reference>
<gene>
    <name evidence="2" type="ORF">EA660_00510</name>
</gene>
<comment type="caution">
    <text evidence="2">The sequence shown here is derived from an EMBL/GenBank/DDBJ whole genome shotgun (WGS) entry which is preliminary data.</text>
</comment>
<evidence type="ECO:0000313" key="3">
    <source>
        <dbReference type="Proteomes" id="UP000292627"/>
    </source>
</evidence>
<feature type="transmembrane region" description="Helical" evidence="1">
    <location>
        <begin position="35"/>
        <end position="54"/>
    </location>
</feature>
<keyword evidence="1" id="KW-0812">Transmembrane</keyword>
<feature type="transmembrane region" description="Helical" evidence="1">
    <location>
        <begin position="92"/>
        <end position="112"/>
    </location>
</feature>
<keyword evidence="1" id="KW-1133">Transmembrane helix</keyword>
<evidence type="ECO:0008006" key="4">
    <source>
        <dbReference type="Google" id="ProtNLM"/>
    </source>
</evidence>
<dbReference type="OrthoDB" id="9787530at2"/>
<feature type="transmembrane region" description="Helical" evidence="1">
    <location>
        <begin position="124"/>
        <end position="149"/>
    </location>
</feature>
<sequence length="206" mass="22528">MTPLPTRTGPRAAILAVLAAVMIATRLHLPALSTHIGALPDASWAAFFMAGFYLRGWSRWAFPLFMALAVGVDYAVITGLGLDFWKHYCVSAAYWCLVPAYLALWLGGSLTARAAAHLRQERTLGLAVVALVAAVALCHLISQGSFYWISDSVPQPTTLAGWWKNYSDWFWPFLRSTAIYVGLGVIVHAGVQQVVRLARPRDRTAG</sequence>
<feature type="transmembrane region" description="Helical" evidence="1">
    <location>
        <begin position="61"/>
        <end position="80"/>
    </location>
</feature>
<proteinExistence type="predicted"/>
<dbReference type="Proteomes" id="UP000292627">
    <property type="component" value="Unassembled WGS sequence"/>
</dbReference>
<dbReference type="RefSeq" id="WP_130549704.1">
    <property type="nucleotide sequence ID" value="NZ_SHMC01000001.1"/>
</dbReference>
<organism evidence="2 3">
    <name type="scientific">Pseudoxanthomonas winnipegensis</name>
    <dbReference type="NCBI Taxonomy" id="2480810"/>
    <lineage>
        <taxon>Bacteria</taxon>
        <taxon>Pseudomonadati</taxon>
        <taxon>Pseudomonadota</taxon>
        <taxon>Gammaproteobacteria</taxon>
        <taxon>Lysobacterales</taxon>
        <taxon>Lysobacteraceae</taxon>
        <taxon>Pseudoxanthomonas</taxon>
    </lineage>
</organism>
<feature type="transmembrane region" description="Helical" evidence="1">
    <location>
        <begin position="12"/>
        <end position="29"/>
    </location>
</feature>
<protein>
    <recommendedName>
        <fullName evidence="4">Cobalamin ABC transporter</fullName>
    </recommendedName>
</protein>
<feature type="transmembrane region" description="Helical" evidence="1">
    <location>
        <begin position="169"/>
        <end position="191"/>
    </location>
</feature>
<keyword evidence="1" id="KW-0472">Membrane</keyword>
<evidence type="ECO:0000256" key="1">
    <source>
        <dbReference type="SAM" id="Phobius"/>
    </source>
</evidence>
<evidence type="ECO:0000313" key="2">
    <source>
        <dbReference type="EMBL" id="TAA28841.1"/>
    </source>
</evidence>
<dbReference type="EMBL" id="SHMC01000001">
    <property type="protein sequence ID" value="TAA28841.1"/>
    <property type="molecule type" value="Genomic_DNA"/>
</dbReference>
<accession>A0A4Q8LHA1</accession>